<dbReference type="SUPFAM" id="SSF52738">
    <property type="entry name" value="Methylesterase CheB, C-terminal domain"/>
    <property type="match status" value="1"/>
</dbReference>
<evidence type="ECO:0000256" key="1">
    <source>
        <dbReference type="ARBA" id="ARBA00022801"/>
    </source>
</evidence>
<feature type="active site" evidence="4">
    <location>
        <position position="9"/>
    </location>
</feature>
<feature type="active site" evidence="4">
    <location>
        <position position="36"/>
    </location>
</feature>
<evidence type="ECO:0000256" key="3">
    <source>
        <dbReference type="ARBA" id="ARBA00048267"/>
    </source>
</evidence>
<keyword evidence="1 4" id="KW-0378">Hydrolase</keyword>
<dbReference type="GO" id="GO:0008984">
    <property type="term" value="F:protein-glutamate methylesterase activity"/>
    <property type="evidence" value="ECO:0007669"/>
    <property type="project" value="UniProtKB-EC"/>
</dbReference>
<keyword evidence="7" id="KW-1185">Reference proteome</keyword>
<dbReference type="GO" id="GO:0000156">
    <property type="term" value="F:phosphorelay response regulator activity"/>
    <property type="evidence" value="ECO:0007669"/>
    <property type="project" value="InterPro"/>
</dbReference>
<evidence type="ECO:0000256" key="2">
    <source>
        <dbReference type="ARBA" id="ARBA00039140"/>
    </source>
</evidence>
<dbReference type="EMBL" id="BLRY01000511">
    <property type="protein sequence ID" value="GFP28926.1"/>
    <property type="molecule type" value="Genomic_DNA"/>
</dbReference>
<sequence>MKAVAIGASTGGPRALETILLSLPGNLPATVFVTQHMPPKFTHALAERLNKSSAIRIKEAEHGEPVQTGVVYLAPGNYHLEIAADKKIRLTQDLPVEHVRPSVTVMMLSVALVYGKESVGVILTGMGKDGATGIA</sequence>
<organism evidence="6 7">
    <name type="scientific">Candidatus Hakubella thermalkaliphila</name>
    <dbReference type="NCBI Taxonomy" id="2754717"/>
    <lineage>
        <taxon>Bacteria</taxon>
        <taxon>Bacillati</taxon>
        <taxon>Actinomycetota</taxon>
        <taxon>Actinomycetota incertae sedis</taxon>
        <taxon>Candidatus Hakubellales</taxon>
        <taxon>Candidatus Hakubellaceae</taxon>
        <taxon>Candidatus Hakubella</taxon>
    </lineage>
</organism>
<feature type="domain" description="CheB-type methylesterase" evidence="5">
    <location>
        <begin position="1"/>
        <end position="135"/>
    </location>
</feature>
<proteinExistence type="predicted"/>
<dbReference type="GO" id="GO:0006935">
    <property type="term" value="P:chemotaxis"/>
    <property type="evidence" value="ECO:0007669"/>
    <property type="project" value="UniProtKB-UniRule"/>
</dbReference>
<dbReference type="CDD" id="cd16432">
    <property type="entry name" value="CheB_Rec"/>
    <property type="match status" value="1"/>
</dbReference>
<name>A0A6V8PDQ1_9ACTN</name>
<dbReference type="InterPro" id="IPR035909">
    <property type="entry name" value="CheB_C"/>
</dbReference>
<feature type="active site" evidence="4">
    <location>
        <position position="129"/>
    </location>
</feature>
<evidence type="ECO:0000313" key="6">
    <source>
        <dbReference type="EMBL" id="GFP28926.1"/>
    </source>
</evidence>
<dbReference type="GO" id="GO:0005737">
    <property type="term" value="C:cytoplasm"/>
    <property type="evidence" value="ECO:0007669"/>
    <property type="project" value="InterPro"/>
</dbReference>
<comment type="caution">
    <text evidence="6">The sequence shown here is derived from an EMBL/GenBank/DDBJ whole genome shotgun (WGS) entry which is preliminary data.</text>
</comment>
<dbReference type="PANTHER" id="PTHR42872:SF6">
    <property type="entry name" value="PROTEIN-GLUTAMATE METHYLESTERASE_PROTEIN-GLUTAMINE GLUTAMINASE"/>
    <property type="match status" value="1"/>
</dbReference>
<dbReference type="InterPro" id="IPR000673">
    <property type="entry name" value="Sig_transdc_resp-reg_Me-estase"/>
</dbReference>
<evidence type="ECO:0000259" key="5">
    <source>
        <dbReference type="PROSITE" id="PS50122"/>
    </source>
</evidence>
<keyword evidence="4" id="KW-0145">Chemotaxis</keyword>
<dbReference type="PANTHER" id="PTHR42872">
    <property type="entry name" value="PROTEIN-GLUTAMATE METHYLESTERASE/PROTEIN-GLUTAMINE GLUTAMINASE"/>
    <property type="match status" value="1"/>
</dbReference>
<dbReference type="Proteomes" id="UP000591948">
    <property type="component" value="Unassembled WGS sequence"/>
</dbReference>
<evidence type="ECO:0000256" key="4">
    <source>
        <dbReference type="PROSITE-ProRule" id="PRU00050"/>
    </source>
</evidence>
<comment type="catalytic activity">
    <reaction evidence="3">
        <text>[protein]-L-glutamate 5-O-methyl ester + H2O = L-glutamyl-[protein] + methanol + H(+)</text>
        <dbReference type="Rhea" id="RHEA:23236"/>
        <dbReference type="Rhea" id="RHEA-COMP:10208"/>
        <dbReference type="Rhea" id="RHEA-COMP:10311"/>
        <dbReference type="ChEBI" id="CHEBI:15377"/>
        <dbReference type="ChEBI" id="CHEBI:15378"/>
        <dbReference type="ChEBI" id="CHEBI:17790"/>
        <dbReference type="ChEBI" id="CHEBI:29973"/>
        <dbReference type="ChEBI" id="CHEBI:82795"/>
        <dbReference type="EC" id="3.1.1.61"/>
    </reaction>
</comment>
<dbReference type="PROSITE" id="PS50122">
    <property type="entry name" value="CHEB"/>
    <property type="match status" value="1"/>
</dbReference>
<reference evidence="6 7" key="1">
    <citation type="journal article" date="2020" name="Front. Microbiol.">
        <title>Single-cell genomics of novel Actinobacteria with the Wood-Ljungdahl pathway discovered in a serpentinizing system.</title>
        <authorList>
            <person name="Merino N."/>
            <person name="Kawai M."/>
            <person name="Boyd E.S."/>
            <person name="Colman D.R."/>
            <person name="McGlynn S.E."/>
            <person name="Nealson K.H."/>
            <person name="Kurokawa K."/>
            <person name="Hongoh Y."/>
        </authorList>
    </citation>
    <scope>NUCLEOTIDE SEQUENCE [LARGE SCALE GENOMIC DNA]</scope>
    <source>
        <strain evidence="6 7">S33</strain>
    </source>
</reference>
<accession>A0A6V8PDQ1</accession>
<protein>
    <recommendedName>
        <fullName evidence="2">protein-glutamate methylesterase</fullName>
        <ecNumber evidence="2">3.1.1.61</ecNumber>
    </recommendedName>
</protein>
<feature type="non-terminal residue" evidence="6">
    <location>
        <position position="135"/>
    </location>
</feature>
<gene>
    <name evidence="6" type="ORF">HKBW3S33_02342</name>
</gene>
<dbReference type="Gene3D" id="3.40.50.180">
    <property type="entry name" value="Methylesterase CheB, C-terminal domain"/>
    <property type="match status" value="1"/>
</dbReference>
<dbReference type="AlphaFoldDB" id="A0A6V8PDQ1"/>
<evidence type="ECO:0000313" key="7">
    <source>
        <dbReference type="Proteomes" id="UP000591948"/>
    </source>
</evidence>
<dbReference type="Pfam" id="PF01339">
    <property type="entry name" value="CheB_methylest"/>
    <property type="match status" value="1"/>
</dbReference>
<dbReference type="EC" id="3.1.1.61" evidence="2"/>
<dbReference type="RefSeq" id="WP_176234126.1">
    <property type="nucleotide sequence ID" value="NZ_BLRY01000511.1"/>
</dbReference>